<keyword evidence="2" id="KW-1185">Reference proteome</keyword>
<accession>A0A316C5P9</accession>
<evidence type="ECO:0000313" key="2">
    <source>
        <dbReference type="Proteomes" id="UP000245396"/>
    </source>
</evidence>
<protein>
    <submittedName>
        <fullName evidence="1">Uncharacterized protein</fullName>
    </submittedName>
</protein>
<dbReference type="RefSeq" id="WP_109612417.1">
    <property type="nucleotide sequence ID" value="NZ_QGGG01000004.1"/>
</dbReference>
<dbReference type="AlphaFoldDB" id="A0A316C5P9"/>
<name>A0A316C5P9_PSESE</name>
<reference evidence="1 2" key="1">
    <citation type="submission" date="2018-05" db="EMBL/GenBank/DDBJ databases">
        <title>Genomic Encyclopedia of Type Strains, Phase IV (KMG-IV): sequencing the most valuable type-strain genomes for metagenomic binning, comparative biology and taxonomic classification.</title>
        <authorList>
            <person name="Goeker M."/>
        </authorList>
    </citation>
    <scope>NUCLEOTIDE SEQUENCE [LARGE SCALE GENOMIC DNA]</scope>
    <source>
        <strain evidence="1 2">DSM 6986</strain>
    </source>
</reference>
<dbReference type="Proteomes" id="UP000245396">
    <property type="component" value="Unassembled WGS sequence"/>
</dbReference>
<organism evidence="1 2">
    <name type="scientific">Pseudaminobacter salicylatoxidans</name>
    <dbReference type="NCBI Taxonomy" id="93369"/>
    <lineage>
        <taxon>Bacteria</taxon>
        <taxon>Pseudomonadati</taxon>
        <taxon>Pseudomonadota</taxon>
        <taxon>Alphaproteobacteria</taxon>
        <taxon>Hyphomicrobiales</taxon>
        <taxon>Phyllobacteriaceae</taxon>
        <taxon>Pseudaminobacter</taxon>
    </lineage>
</organism>
<sequence length="105" mass="11488">MTYVPSMYKRAARKATEPKPLLEADGKPLPRKLSDAIVLAGSIAATLQGAPRRCQRRECRRTQRCCSADGAAKGTGCDVPLPQQATIRLMAGMFAFMHALVEKKR</sequence>
<comment type="caution">
    <text evidence="1">The sequence shown here is derived from an EMBL/GenBank/DDBJ whole genome shotgun (WGS) entry which is preliminary data.</text>
</comment>
<proteinExistence type="predicted"/>
<dbReference type="EMBL" id="QGGG01000004">
    <property type="protein sequence ID" value="PWJ85060.1"/>
    <property type="molecule type" value="Genomic_DNA"/>
</dbReference>
<gene>
    <name evidence="1" type="ORF">C7441_104330</name>
</gene>
<dbReference type="OrthoDB" id="8117305at2"/>
<evidence type="ECO:0000313" key="1">
    <source>
        <dbReference type="EMBL" id="PWJ85060.1"/>
    </source>
</evidence>